<dbReference type="Proteomes" id="UP000887569">
    <property type="component" value="Unplaced"/>
</dbReference>
<name>A0A915B0B6_PARUN</name>
<dbReference type="WBParaSite" id="PgR021_g110_t01">
    <property type="protein sequence ID" value="PgR021_g110_t01"/>
    <property type="gene ID" value="PgR021_g110"/>
</dbReference>
<protein>
    <submittedName>
        <fullName evidence="2">Nucleoprotein TPR</fullName>
    </submittedName>
</protein>
<evidence type="ECO:0000313" key="1">
    <source>
        <dbReference type="Proteomes" id="UP000887569"/>
    </source>
</evidence>
<sequence>MCCLTDVSASDIQISMNRVLAAMTVLKQHVRSQRHEVDVVHEGVSEGDLILECSACDRYRVLQVDFLSAWWLHAFCRFANVKALWEVWLYCFERVVEII</sequence>
<organism evidence="1 2">
    <name type="scientific">Parascaris univalens</name>
    <name type="common">Nematode worm</name>
    <dbReference type="NCBI Taxonomy" id="6257"/>
    <lineage>
        <taxon>Eukaryota</taxon>
        <taxon>Metazoa</taxon>
        <taxon>Ecdysozoa</taxon>
        <taxon>Nematoda</taxon>
        <taxon>Chromadorea</taxon>
        <taxon>Rhabditida</taxon>
        <taxon>Spirurina</taxon>
        <taxon>Ascaridomorpha</taxon>
        <taxon>Ascaridoidea</taxon>
        <taxon>Ascarididae</taxon>
        <taxon>Parascaris</taxon>
    </lineage>
</organism>
<keyword evidence="1" id="KW-1185">Reference proteome</keyword>
<evidence type="ECO:0000313" key="2">
    <source>
        <dbReference type="WBParaSite" id="PgR021_g110_t01"/>
    </source>
</evidence>
<proteinExistence type="predicted"/>
<reference evidence="2" key="1">
    <citation type="submission" date="2022-11" db="UniProtKB">
        <authorList>
            <consortium name="WormBaseParasite"/>
        </authorList>
    </citation>
    <scope>IDENTIFICATION</scope>
</reference>
<dbReference type="AlphaFoldDB" id="A0A915B0B6"/>
<accession>A0A915B0B6</accession>